<evidence type="ECO:0000313" key="1">
    <source>
        <dbReference type="EMBL" id="KAH7113099.1"/>
    </source>
</evidence>
<sequence>METPRSLSLPDGVEDDNKKLFEFVTKEFGGSFSIPHSDVNGFEPVLGRVYESHPTDRIIVFRPLKGKPQFGCIRVLRGETANQDDIRKDKKGPVWEEKRGGGTFVGLIPAECRFEAMVIEIKFIAER</sequence>
<protein>
    <submittedName>
        <fullName evidence="1">Uncharacterized protein</fullName>
    </submittedName>
</protein>
<dbReference type="Proteomes" id="UP000738349">
    <property type="component" value="Unassembled WGS sequence"/>
</dbReference>
<keyword evidence="2" id="KW-1185">Reference proteome</keyword>
<name>A0A9P9D649_9HYPO</name>
<organism evidence="1 2">
    <name type="scientific">Dactylonectria macrodidyma</name>
    <dbReference type="NCBI Taxonomy" id="307937"/>
    <lineage>
        <taxon>Eukaryota</taxon>
        <taxon>Fungi</taxon>
        <taxon>Dikarya</taxon>
        <taxon>Ascomycota</taxon>
        <taxon>Pezizomycotina</taxon>
        <taxon>Sordariomycetes</taxon>
        <taxon>Hypocreomycetidae</taxon>
        <taxon>Hypocreales</taxon>
        <taxon>Nectriaceae</taxon>
        <taxon>Dactylonectria</taxon>
    </lineage>
</organism>
<accession>A0A9P9D649</accession>
<evidence type="ECO:0000313" key="2">
    <source>
        <dbReference type="Proteomes" id="UP000738349"/>
    </source>
</evidence>
<reference evidence="1" key="1">
    <citation type="journal article" date="2021" name="Nat. Commun.">
        <title>Genetic determinants of endophytism in the Arabidopsis root mycobiome.</title>
        <authorList>
            <person name="Mesny F."/>
            <person name="Miyauchi S."/>
            <person name="Thiergart T."/>
            <person name="Pickel B."/>
            <person name="Atanasova L."/>
            <person name="Karlsson M."/>
            <person name="Huettel B."/>
            <person name="Barry K.W."/>
            <person name="Haridas S."/>
            <person name="Chen C."/>
            <person name="Bauer D."/>
            <person name="Andreopoulos W."/>
            <person name="Pangilinan J."/>
            <person name="LaButti K."/>
            <person name="Riley R."/>
            <person name="Lipzen A."/>
            <person name="Clum A."/>
            <person name="Drula E."/>
            <person name="Henrissat B."/>
            <person name="Kohler A."/>
            <person name="Grigoriev I.V."/>
            <person name="Martin F.M."/>
            <person name="Hacquard S."/>
        </authorList>
    </citation>
    <scope>NUCLEOTIDE SEQUENCE</scope>
    <source>
        <strain evidence="1">MPI-CAGE-AT-0147</strain>
    </source>
</reference>
<dbReference type="AlphaFoldDB" id="A0A9P9D649"/>
<gene>
    <name evidence="1" type="ORF">EDB81DRAFT_893819</name>
</gene>
<proteinExistence type="predicted"/>
<dbReference type="OrthoDB" id="5145117at2759"/>
<dbReference type="EMBL" id="JAGMUV010000036">
    <property type="protein sequence ID" value="KAH7113099.1"/>
    <property type="molecule type" value="Genomic_DNA"/>
</dbReference>
<comment type="caution">
    <text evidence="1">The sequence shown here is derived from an EMBL/GenBank/DDBJ whole genome shotgun (WGS) entry which is preliminary data.</text>
</comment>